<gene>
    <name evidence="7" type="ORF">HG536_0H00350</name>
</gene>
<reference evidence="7 8" key="1">
    <citation type="submission" date="2020-06" db="EMBL/GenBank/DDBJ databases">
        <title>The yeast mating-type switching endonuclease HO is a domesticated member of an unorthodox homing genetic element family.</title>
        <authorList>
            <person name="Coughlan A.Y."/>
            <person name="Lombardi L."/>
            <person name="Braun-Galleani S."/>
            <person name="Martos A.R."/>
            <person name="Galeote V."/>
            <person name="Bigey F."/>
            <person name="Dequin S."/>
            <person name="Byrne K.P."/>
            <person name="Wolfe K.H."/>
        </authorList>
    </citation>
    <scope>NUCLEOTIDE SEQUENCE [LARGE SCALE GENOMIC DNA]</scope>
    <source>
        <strain evidence="7 8">CBS764</strain>
    </source>
</reference>
<protein>
    <recommendedName>
        <fullName evidence="6">RFX-type winged-helix domain-containing protein</fullName>
    </recommendedName>
</protein>
<evidence type="ECO:0000256" key="1">
    <source>
        <dbReference type="ARBA" id="ARBA00022853"/>
    </source>
</evidence>
<evidence type="ECO:0000313" key="8">
    <source>
        <dbReference type="Proteomes" id="UP000515788"/>
    </source>
</evidence>
<dbReference type="OrthoDB" id="338531at2759"/>
<dbReference type="AlphaFoldDB" id="A0A7G3ZMC5"/>
<keyword evidence="4" id="KW-0539">Nucleus</keyword>
<evidence type="ECO:0000259" key="6">
    <source>
        <dbReference type="PROSITE" id="PS51526"/>
    </source>
</evidence>
<evidence type="ECO:0000256" key="4">
    <source>
        <dbReference type="ARBA" id="ARBA00023242"/>
    </source>
</evidence>
<dbReference type="GeneID" id="59327927"/>
<name>A0A7G3ZMC5_9SACH</name>
<dbReference type="RefSeq" id="XP_037141335.1">
    <property type="nucleotide sequence ID" value="XM_037285439.1"/>
</dbReference>
<dbReference type="PROSITE" id="PS51526">
    <property type="entry name" value="RFX_DBD"/>
    <property type="match status" value="1"/>
</dbReference>
<organism evidence="7 8">
    <name type="scientific">Torulaspora globosa</name>
    <dbReference type="NCBI Taxonomy" id="48254"/>
    <lineage>
        <taxon>Eukaryota</taxon>
        <taxon>Fungi</taxon>
        <taxon>Dikarya</taxon>
        <taxon>Ascomycota</taxon>
        <taxon>Saccharomycotina</taxon>
        <taxon>Saccharomycetes</taxon>
        <taxon>Saccharomycetales</taxon>
        <taxon>Saccharomycetaceae</taxon>
        <taxon>Torulaspora</taxon>
    </lineage>
</organism>
<dbReference type="EMBL" id="CP059253">
    <property type="protein sequence ID" value="QLL34661.1"/>
    <property type="molecule type" value="Genomic_DNA"/>
</dbReference>
<dbReference type="InterPro" id="IPR052406">
    <property type="entry name" value="Chromatin_Remodeling_Comp"/>
</dbReference>
<proteinExistence type="predicted"/>
<dbReference type="GO" id="GO:0006325">
    <property type="term" value="P:chromatin organization"/>
    <property type="evidence" value="ECO:0007669"/>
    <property type="project" value="UniProtKB-KW"/>
</dbReference>
<dbReference type="GO" id="GO:0016586">
    <property type="term" value="C:RSC-type complex"/>
    <property type="evidence" value="ECO:0007669"/>
    <property type="project" value="TreeGrafter"/>
</dbReference>
<evidence type="ECO:0000256" key="5">
    <source>
        <dbReference type="SAM" id="MobiDB-lite"/>
    </source>
</evidence>
<keyword evidence="1" id="KW-0156">Chromatin regulator</keyword>
<keyword evidence="8" id="KW-1185">Reference proteome</keyword>
<evidence type="ECO:0000313" key="7">
    <source>
        <dbReference type="EMBL" id="QLL34661.1"/>
    </source>
</evidence>
<feature type="domain" description="RFX-type winged-helix" evidence="6">
    <location>
        <begin position="405"/>
        <end position="486"/>
    </location>
</feature>
<dbReference type="KEGG" id="tgb:HG536_0H00350"/>
<dbReference type="PANTHER" id="PTHR22970:SF14">
    <property type="entry name" value="AT-RICH INTERACTIVE DOMAIN-CONTAINING PROTEIN 2"/>
    <property type="match status" value="1"/>
</dbReference>
<dbReference type="InterPro" id="IPR016024">
    <property type="entry name" value="ARM-type_fold"/>
</dbReference>
<dbReference type="InterPro" id="IPR003150">
    <property type="entry name" value="DNA-bd_RFX"/>
</dbReference>
<accession>A0A7G3ZMC5</accession>
<keyword evidence="3" id="KW-0804">Transcription</keyword>
<evidence type="ECO:0000256" key="2">
    <source>
        <dbReference type="ARBA" id="ARBA00023015"/>
    </source>
</evidence>
<dbReference type="PANTHER" id="PTHR22970">
    <property type="entry name" value="AT-RICH INTERACTIVE DOMAIN-CONTAINING PROTEIN 2"/>
    <property type="match status" value="1"/>
</dbReference>
<feature type="compositionally biased region" description="Polar residues" evidence="5">
    <location>
        <begin position="1"/>
        <end position="10"/>
    </location>
</feature>
<sequence length="590" mass="65877">MSAFSANSPTPGGVDSPISGAGAPGDEFRNGEEEASNGNMFMNLLPIPIKVSRDQSSGMTTAATTKSLQYSLGNLAVFQNLPRETSRGVDDLTRMKMAIMSGIPEEVKWALKKYLAYSNKAPYMISLKDLPELLPLFKKFIRDLEPLIERFDEPLMGDSEALDYLQTGLNSILILRNLAQDSESVQVLVSDKYIKELVLHVLQKFELVATADPNWQVFESNASFFNELTHYVLDIMEAISSYIAPAKKDDMYFQTLLSLFNYTKDRYMVISILRSLSRLLVRSAADEESAADNLDQQTLSKIVSFLIIECDSELMTAALDFLYQYILPGSQRIALLLGDSHRFSILTAILPKLLTYNINKPDYSILDKTPIKLIKRLRPPAPTVAPDLDKELFEQILAMNEPMRSTTWLKCCFEPVVDAEFTQINLWRAYESKFAQPVRESGRKLLPAVEFIKNVSNAFSEASAMVITDSSTGKKRFVMKGIQPRPKPLRIPEAEVAAKHPLPPLQSKFLNNATNIVPARQEQLPEVRFPAKLSEVSKAATTFLCLLSNEPEGPGSEFCKVIKPVVLHKLADVPPLSCALSEYMDNTPGL</sequence>
<dbReference type="Proteomes" id="UP000515788">
    <property type="component" value="Chromosome 8"/>
</dbReference>
<keyword evidence="2" id="KW-0805">Transcription regulation</keyword>
<dbReference type="SUPFAM" id="SSF48371">
    <property type="entry name" value="ARM repeat"/>
    <property type="match status" value="1"/>
</dbReference>
<feature type="region of interest" description="Disordered" evidence="5">
    <location>
        <begin position="1"/>
        <end position="35"/>
    </location>
</feature>
<dbReference type="GO" id="GO:0006355">
    <property type="term" value="P:regulation of DNA-templated transcription"/>
    <property type="evidence" value="ECO:0007669"/>
    <property type="project" value="InterPro"/>
</dbReference>
<dbReference type="GO" id="GO:0003677">
    <property type="term" value="F:DNA binding"/>
    <property type="evidence" value="ECO:0007669"/>
    <property type="project" value="InterPro"/>
</dbReference>
<evidence type="ECO:0000256" key="3">
    <source>
        <dbReference type="ARBA" id="ARBA00023163"/>
    </source>
</evidence>